<evidence type="ECO:0000259" key="2">
    <source>
        <dbReference type="Pfam" id="PF14905"/>
    </source>
</evidence>
<feature type="signal peptide" evidence="1">
    <location>
        <begin position="1"/>
        <end position="20"/>
    </location>
</feature>
<feature type="domain" description="Outer membrane protein beta-barrel" evidence="2">
    <location>
        <begin position="383"/>
        <end position="756"/>
    </location>
</feature>
<dbReference type="Gene3D" id="2.60.40.1120">
    <property type="entry name" value="Carboxypeptidase-like, regulatory domain"/>
    <property type="match status" value="1"/>
</dbReference>
<feature type="chain" id="PRO_5047143312" evidence="1">
    <location>
        <begin position="21"/>
        <end position="781"/>
    </location>
</feature>
<dbReference type="RefSeq" id="WP_215759383.1">
    <property type="nucleotide sequence ID" value="NZ_JAHKBE010000010.1"/>
</dbReference>
<accession>A0ABV1FPL0</accession>
<organism evidence="3 4">
    <name type="scientific">Hallella faecis</name>
    <dbReference type="NCBI Taxonomy" id="2841596"/>
    <lineage>
        <taxon>Bacteria</taxon>
        <taxon>Pseudomonadati</taxon>
        <taxon>Bacteroidota</taxon>
        <taxon>Bacteroidia</taxon>
        <taxon>Bacteroidales</taxon>
        <taxon>Prevotellaceae</taxon>
        <taxon>Hallella</taxon>
    </lineage>
</organism>
<evidence type="ECO:0000313" key="4">
    <source>
        <dbReference type="Proteomes" id="UP001487296"/>
    </source>
</evidence>
<dbReference type="EMBL" id="JBBNFP010000010">
    <property type="protein sequence ID" value="MEQ2486310.1"/>
    <property type="molecule type" value="Genomic_DNA"/>
</dbReference>
<keyword evidence="1" id="KW-0732">Signal</keyword>
<dbReference type="Proteomes" id="UP001487296">
    <property type="component" value="Unassembled WGS sequence"/>
</dbReference>
<proteinExistence type="predicted"/>
<evidence type="ECO:0000313" key="3">
    <source>
        <dbReference type="EMBL" id="MEQ2486310.1"/>
    </source>
</evidence>
<dbReference type="InterPro" id="IPR008969">
    <property type="entry name" value="CarboxyPept-like_regulatory"/>
</dbReference>
<dbReference type="SUPFAM" id="SSF56935">
    <property type="entry name" value="Porins"/>
    <property type="match status" value="1"/>
</dbReference>
<comment type="caution">
    <text evidence="3">The sequence shown here is derived from an EMBL/GenBank/DDBJ whole genome shotgun (WGS) entry which is preliminary data.</text>
</comment>
<dbReference type="InterPro" id="IPR041700">
    <property type="entry name" value="OMP_b-brl_3"/>
</dbReference>
<dbReference type="SUPFAM" id="SSF49464">
    <property type="entry name" value="Carboxypeptidase regulatory domain-like"/>
    <property type="match status" value="1"/>
</dbReference>
<name>A0ABV1FPL0_9BACT</name>
<keyword evidence="4" id="KW-1185">Reference proteome</keyword>
<sequence length="781" mass="88266">MKETFLFLLCLCVGVLPSFAQDGNLTVTGRVVDEAGAKLVGAHVRFSSMDETPKMTDVVVDTAGYFEVKLPLNYYTMRVTFTGFAPYEARVECLGNMDLPPIVMRESSSELAGVEVTAKRISYNARGYVANIANDQVFKGVTLVDAMRMLPGLYLKDGEFQAYGENIGSVFVNNKRLMYTGSALVGYLRTLQAKNIVSVQVLNSTADPLLTDKMAFVLKITTKRYEDGGNATVGASAKASNVYDFQAKPTLNIQQRIGKWSMFLLPDYTPRSVLNRGMKNTTHLYESDEVRKETQMTHLKFKPTLWLTGGLSYEIDKNNNVSLNVSGMHQKRLQTAETRNDVFGNSLQTGTTTGYVGERRKINQFEGMVNYYGELPIATLYGSLNYAFKEDDGHTSRDQTLANGQQNLFRQDKMAYYHLFSGSLSATWKLAKAHQLITSASVTSWDNKSHYCLPLVDGANAYRYLYKESSFDGSLGYEYSKGVWDVNVGTRYLNSRMKPVVEQGGVSSSYTRDVSKLLPFATITYIYDPESYKTLTLQYERSYDFSNLIAMDPSNAWRSEYSYDKGNPNLAPGFTDEIALQTRVGGFSLRSKYVNTLATSRIYQLDDNKNEVISYDNGLHHQYIFLYVGFPMLQFSDKWRVNYHCTYKWSKESYGGERRVASQVTGGFLSMATLPGDISLSCSAELNSPQRSLYSDLYYIGNIDGSLGKWFLKNRLYVGLNCSYTFLTRSRTMTQQFRYDSRFDRSMFMATLSASYQLKWGNKRARVNANRVVSIESMRMN</sequence>
<dbReference type="Pfam" id="PF14905">
    <property type="entry name" value="OMP_b-brl_3"/>
    <property type="match status" value="1"/>
</dbReference>
<reference evidence="3 4" key="1">
    <citation type="submission" date="2024-04" db="EMBL/GenBank/DDBJ databases">
        <title>Human intestinal bacterial collection.</title>
        <authorList>
            <person name="Pauvert C."/>
            <person name="Hitch T.C.A."/>
            <person name="Clavel T."/>
        </authorList>
    </citation>
    <scope>NUCLEOTIDE SEQUENCE [LARGE SCALE GENOMIC DNA]</scope>
    <source>
        <strain evidence="3 4">CLA-AA-H145</strain>
    </source>
</reference>
<dbReference type="Pfam" id="PF13620">
    <property type="entry name" value="CarboxypepD_reg"/>
    <property type="match status" value="1"/>
</dbReference>
<evidence type="ECO:0000256" key="1">
    <source>
        <dbReference type="SAM" id="SignalP"/>
    </source>
</evidence>
<gene>
    <name evidence="3" type="ORF">AAAT34_04470</name>
</gene>
<protein>
    <submittedName>
        <fullName evidence="3">Outer membrane beta-barrel protein</fullName>
    </submittedName>
</protein>